<dbReference type="GeneTree" id="ENSGT00940000164689"/>
<keyword evidence="7 9" id="KW-0505">Motor protein</keyword>
<evidence type="ECO:0000259" key="10">
    <source>
        <dbReference type="PROSITE" id="PS50067"/>
    </source>
</evidence>
<dbReference type="InterPro" id="IPR001752">
    <property type="entry name" value="Kinesin_motor_dom"/>
</dbReference>
<dbReference type="SMART" id="SM00129">
    <property type="entry name" value="KISc"/>
    <property type="match status" value="1"/>
</dbReference>
<dbReference type="Ensembl" id="ENSACLT00000066276.1">
    <property type="protein sequence ID" value="ENSACLP00000054584.1"/>
    <property type="gene ID" value="ENSACLG00000038126.1"/>
</dbReference>
<dbReference type="AlphaFoldDB" id="A0AAX7TCC1"/>
<dbReference type="GO" id="GO:0005524">
    <property type="term" value="F:ATP binding"/>
    <property type="evidence" value="ECO:0007669"/>
    <property type="project" value="UniProtKB-UniRule"/>
</dbReference>
<keyword evidence="2" id="KW-0963">Cytoplasm</keyword>
<dbReference type="Proteomes" id="UP000265100">
    <property type="component" value="Chromosome 9"/>
</dbReference>
<dbReference type="Gene3D" id="3.40.850.10">
    <property type="entry name" value="Kinesin motor domain"/>
    <property type="match status" value="1"/>
</dbReference>
<evidence type="ECO:0000256" key="2">
    <source>
        <dbReference type="ARBA" id="ARBA00022490"/>
    </source>
</evidence>
<reference evidence="11" key="1">
    <citation type="submission" date="2018-05" db="EMBL/GenBank/DDBJ databases">
        <authorList>
            <person name="Datahose"/>
        </authorList>
    </citation>
    <scope>NUCLEOTIDE SEQUENCE</scope>
</reference>
<reference evidence="11" key="2">
    <citation type="submission" date="2025-08" db="UniProtKB">
        <authorList>
            <consortium name="Ensembl"/>
        </authorList>
    </citation>
    <scope>IDENTIFICATION</scope>
</reference>
<evidence type="ECO:0000256" key="7">
    <source>
        <dbReference type="ARBA" id="ARBA00023175"/>
    </source>
</evidence>
<dbReference type="Pfam" id="PF00225">
    <property type="entry name" value="Kinesin"/>
    <property type="match status" value="1"/>
</dbReference>
<dbReference type="GO" id="GO:0005876">
    <property type="term" value="C:spindle microtubule"/>
    <property type="evidence" value="ECO:0007669"/>
    <property type="project" value="TreeGrafter"/>
</dbReference>
<comment type="subcellular location">
    <subcellularLocation>
        <location evidence="1">Cytoplasm</location>
        <location evidence="1">Cytoskeleton</location>
        <location evidence="1">Spindle</location>
    </subcellularLocation>
</comment>
<dbReference type="PROSITE" id="PS50067">
    <property type="entry name" value="KINESIN_MOTOR_2"/>
    <property type="match status" value="1"/>
</dbReference>
<evidence type="ECO:0000256" key="8">
    <source>
        <dbReference type="ARBA" id="ARBA00023212"/>
    </source>
</evidence>
<dbReference type="GO" id="GO:0072686">
    <property type="term" value="C:mitotic spindle"/>
    <property type="evidence" value="ECO:0007669"/>
    <property type="project" value="TreeGrafter"/>
</dbReference>
<dbReference type="GO" id="GO:0005634">
    <property type="term" value="C:nucleus"/>
    <property type="evidence" value="ECO:0007669"/>
    <property type="project" value="TreeGrafter"/>
</dbReference>
<evidence type="ECO:0000256" key="6">
    <source>
        <dbReference type="ARBA" id="ARBA00023054"/>
    </source>
</evidence>
<keyword evidence="8" id="KW-0206">Cytoskeleton</keyword>
<dbReference type="GO" id="GO:0051231">
    <property type="term" value="P:spindle elongation"/>
    <property type="evidence" value="ECO:0007669"/>
    <property type="project" value="TreeGrafter"/>
</dbReference>
<dbReference type="GO" id="GO:0090307">
    <property type="term" value="P:mitotic spindle assembly"/>
    <property type="evidence" value="ECO:0007669"/>
    <property type="project" value="TreeGrafter"/>
</dbReference>
<keyword evidence="6" id="KW-0175">Coiled coil</keyword>
<evidence type="ECO:0000313" key="12">
    <source>
        <dbReference type="Proteomes" id="UP000265100"/>
    </source>
</evidence>
<feature type="binding site" evidence="9">
    <location>
        <begin position="52"/>
        <end position="59"/>
    </location>
    <ligand>
        <name>ATP</name>
        <dbReference type="ChEBI" id="CHEBI:30616"/>
    </ligand>
</feature>
<dbReference type="SUPFAM" id="SSF52540">
    <property type="entry name" value="P-loop containing nucleoside triphosphate hydrolases"/>
    <property type="match status" value="1"/>
</dbReference>
<accession>A0AAX7TCC1</accession>
<name>A0AAX7TCC1_ASTCA</name>
<dbReference type="PANTHER" id="PTHR47970:SF29">
    <property type="entry name" value="KINESIN FAMILY MEMBER 20B"/>
    <property type="match status" value="1"/>
</dbReference>
<evidence type="ECO:0000256" key="1">
    <source>
        <dbReference type="ARBA" id="ARBA00004186"/>
    </source>
</evidence>
<sequence>VVIENSQTVTLNAPKGSIFGPDTTQAELFENAVKSQMSDFLDGKNALIFSYGVTNAGKTFTIQGSPKEPGILPRVLESTFQYIGEHQYPGMDLKPYLRNGVQSLDFHQVKQERITKAAIFASFKEVRTQFCQMYSRKEKMAEANDSQFALWVAFFEIYNEYVYDLLQPSLCSKSKKRACLRVCDDGAGNAYVKGVEMTLAYVLKLSGEC</sequence>
<reference evidence="11" key="3">
    <citation type="submission" date="2025-09" db="UniProtKB">
        <authorList>
            <consortium name="Ensembl"/>
        </authorList>
    </citation>
    <scope>IDENTIFICATION</scope>
</reference>
<feature type="domain" description="Kinesin motor" evidence="10">
    <location>
        <begin position="1"/>
        <end position="209"/>
    </location>
</feature>
<keyword evidence="3" id="KW-0597">Phosphoprotein</keyword>
<evidence type="ECO:0000256" key="4">
    <source>
        <dbReference type="ARBA" id="ARBA00022741"/>
    </source>
</evidence>
<dbReference type="GO" id="GO:0007018">
    <property type="term" value="P:microtubule-based movement"/>
    <property type="evidence" value="ECO:0007669"/>
    <property type="project" value="InterPro"/>
</dbReference>
<evidence type="ECO:0000313" key="11">
    <source>
        <dbReference type="Ensembl" id="ENSACLP00000054584.1"/>
    </source>
</evidence>
<organism evidence="11 12">
    <name type="scientific">Astatotilapia calliptera</name>
    <name type="common">Eastern happy</name>
    <name type="synonym">Chromis callipterus</name>
    <dbReference type="NCBI Taxonomy" id="8154"/>
    <lineage>
        <taxon>Eukaryota</taxon>
        <taxon>Metazoa</taxon>
        <taxon>Chordata</taxon>
        <taxon>Craniata</taxon>
        <taxon>Vertebrata</taxon>
        <taxon>Euteleostomi</taxon>
        <taxon>Actinopterygii</taxon>
        <taxon>Neopterygii</taxon>
        <taxon>Teleostei</taxon>
        <taxon>Neoteleostei</taxon>
        <taxon>Acanthomorphata</taxon>
        <taxon>Ovalentaria</taxon>
        <taxon>Cichlomorphae</taxon>
        <taxon>Cichliformes</taxon>
        <taxon>Cichlidae</taxon>
        <taxon>African cichlids</taxon>
        <taxon>Pseudocrenilabrinae</taxon>
        <taxon>Haplochromini</taxon>
        <taxon>Astatotilapia</taxon>
    </lineage>
</organism>
<protein>
    <recommendedName>
        <fullName evidence="10">Kinesin motor domain-containing protein</fullName>
    </recommendedName>
</protein>
<dbReference type="InterPro" id="IPR047149">
    <property type="entry name" value="KIF11-like"/>
</dbReference>
<dbReference type="InterPro" id="IPR036961">
    <property type="entry name" value="Kinesin_motor_dom_sf"/>
</dbReference>
<dbReference type="InterPro" id="IPR027417">
    <property type="entry name" value="P-loop_NTPase"/>
</dbReference>
<evidence type="ECO:0000256" key="9">
    <source>
        <dbReference type="PROSITE-ProRule" id="PRU00283"/>
    </source>
</evidence>
<keyword evidence="4 9" id="KW-0547">Nucleotide-binding</keyword>
<evidence type="ECO:0000256" key="5">
    <source>
        <dbReference type="ARBA" id="ARBA00022840"/>
    </source>
</evidence>
<evidence type="ECO:0000256" key="3">
    <source>
        <dbReference type="ARBA" id="ARBA00022553"/>
    </source>
</evidence>
<keyword evidence="12" id="KW-1185">Reference proteome</keyword>
<dbReference type="GO" id="GO:0008017">
    <property type="term" value="F:microtubule binding"/>
    <property type="evidence" value="ECO:0007669"/>
    <property type="project" value="InterPro"/>
</dbReference>
<keyword evidence="5 9" id="KW-0067">ATP-binding</keyword>
<dbReference type="PANTHER" id="PTHR47970">
    <property type="entry name" value="KINESIN-LIKE PROTEIN KIF11"/>
    <property type="match status" value="1"/>
</dbReference>
<dbReference type="GO" id="GO:0008574">
    <property type="term" value="F:plus-end-directed microtubule motor activity"/>
    <property type="evidence" value="ECO:0007669"/>
    <property type="project" value="TreeGrafter"/>
</dbReference>
<comment type="similarity">
    <text evidence="9">Belongs to the TRAFAC class myosin-kinesin ATPase superfamily. Kinesin family.</text>
</comment>
<proteinExistence type="inferred from homology"/>